<dbReference type="AlphaFoldDB" id="A0AAP0FTY2"/>
<name>A0AAP0FTY2_9ASPA</name>
<evidence type="ECO:0000313" key="2">
    <source>
        <dbReference type="EMBL" id="KAK8913895.1"/>
    </source>
</evidence>
<organism evidence="2 3">
    <name type="scientific">Platanthera zijinensis</name>
    <dbReference type="NCBI Taxonomy" id="2320716"/>
    <lineage>
        <taxon>Eukaryota</taxon>
        <taxon>Viridiplantae</taxon>
        <taxon>Streptophyta</taxon>
        <taxon>Embryophyta</taxon>
        <taxon>Tracheophyta</taxon>
        <taxon>Spermatophyta</taxon>
        <taxon>Magnoliopsida</taxon>
        <taxon>Liliopsida</taxon>
        <taxon>Asparagales</taxon>
        <taxon>Orchidaceae</taxon>
        <taxon>Orchidoideae</taxon>
        <taxon>Orchideae</taxon>
        <taxon>Orchidinae</taxon>
        <taxon>Platanthera</taxon>
    </lineage>
</organism>
<dbReference type="PANTHER" id="PTHR47937:SF2">
    <property type="entry name" value="PENTATRICOPEPTIDE (PPR) REPEAT-CONTAINING PROTEIN, PF01535'-RELATED"/>
    <property type="match status" value="1"/>
</dbReference>
<dbReference type="EMBL" id="JBBWWQ010000021">
    <property type="protein sequence ID" value="KAK8913895.1"/>
    <property type="molecule type" value="Genomic_DNA"/>
</dbReference>
<evidence type="ECO:0000313" key="3">
    <source>
        <dbReference type="Proteomes" id="UP001418222"/>
    </source>
</evidence>
<dbReference type="InterPro" id="IPR052308">
    <property type="entry name" value="PPR_domain-containing"/>
</dbReference>
<evidence type="ECO:0000256" key="1">
    <source>
        <dbReference type="SAM" id="MobiDB-lite"/>
    </source>
</evidence>
<sequence>MHFFEISPKSCSKIQNPNHVILSPDPSEIHRSAAGCTSGAVVGCFESCRLLSNTLSRSFAFSSSEEAAAERRRRKRQLRIELPLHALRRDPNTPRPPRDPNAPACRTPPLPSSALAFPFITACRPSSALESSKPLPPTSAQYCLLQRPNQYPL</sequence>
<keyword evidence="3" id="KW-1185">Reference proteome</keyword>
<comment type="caution">
    <text evidence="2">The sequence shown here is derived from an EMBL/GenBank/DDBJ whole genome shotgun (WGS) entry which is preliminary data.</text>
</comment>
<feature type="region of interest" description="Disordered" evidence="1">
    <location>
        <begin position="72"/>
        <end position="109"/>
    </location>
</feature>
<protein>
    <submittedName>
        <fullName evidence="2">Uncharacterized protein</fullName>
    </submittedName>
</protein>
<gene>
    <name evidence="2" type="ORF">KSP39_PZI023505</name>
</gene>
<proteinExistence type="predicted"/>
<feature type="compositionally biased region" description="Basic and acidic residues" evidence="1">
    <location>
        <begin position="87"/>
        <end position="98"/>
    </location>
</feature>
<dbReference type="PANTHER" id="PTHR47937">
    <property type="entry name" value="PLASTID TRANSCRIPTIONALLY ACTIVE CHROMOSOME 2-LIKE PROTEIN"/>
    <property type="match status" value="1"/>
</dbReference>
<reference evidence="2 3" key="1">
    <citation type="journal article" date="2022" name="Nat. Plants">
        <title>Genomes of leafy and leafless Platanthera orchids illuminate the evolution of mycoheterotrophy.</title>
        <authorList>
            <person name="Li M.H."/>
            <person name="Liu K.W."/>
            <person name="Li Z."/>
            <person name="Lu H.C."/>
            <person name="Ye Q.L."/>
            <person name="Zhang D."/>
            <person name="Wang J.Y."/>
            <person name="Li Y.F."/>
            <person name="Zhong Z.M."/>
            <person name="Liu X."/>
            <person name="Yu X."/>
            <person name="Liu D.K."/>
            <person name="Tu X.D."/>
            <person name="Liu B."/>
            <person name="Hao Y."/>
            <person name="Liao X.Y."/>
            <person name="Jiang Y.T."/>
            <person name="Sun W.H."/>
            <person name="Chen J."/>
            <person name="Chen Y.Q."/>
            <person name="Ai Y."/>
            <person name="Zhai J.W."/>
            <person name="Wu S.S."/>
            <person name="Zhou Z."/>
            <person name="Hsiao Y.Y."/>
            <person name="Wu W.L."/>
            <person name="Chen Y.Y."/>
            <person name="Lin Y.F."/>
            <person name="Hsu J.L."/>
            <person name="Li C.Y."/>
            <person name="Wang Z.W."/>
            <person name="Zhao X."/>
            <person name="Zhong W.Y."/>
            <person name="Ma X.K."/>
            <person name="Ma L."/>
            <person name="Huang J."/>
            <person name="Chen G.Z."/>
            <person name="Huang M.Z."/>
            <person name="Huang L."/>
            <person name="Peng D.H."/>
            <person name="Luo Y.B."/>
            <person name="Zou S.Q."/>
            <person name="Chen S.P."/>
            <person name="Lan S."/>
            <person name="Tsai W.C."/>
            <person name="Van de Peer Y."/>
            <person name="Liu Z.J."/>
        </authorList>
    </citation>
    <scope>NUCLEOTIDE SEQUENCE [LARGE SCALE GENOMIC DNA]</scope>
    <source>
        <strain evidence="2">Lor287</strain>
    </source>
</reference>
<accession>A0AAP0FTY2</accession>
<dbReference type="Proteomes" id="UP001418222">
    <property type="component" value="Unassembled WGS sequence"/>
</dbReference>